<keyword evidence="2" id="KW-0963">Cytoplasm</keyword>
<dbReference type="Proteomes" id="UP001589619">
    <property type="component" value="Unassembled WGS sequence"/>
</dbReference>
<evidence type="ECO:0000259" key="3">
    <source>
        <dbReference type="Pfam" id="PF00582"/>
    </source>
</evidence>
<dbReference type="PRINTS" id="PR01438">
    <property type="entry name" value="UNVRSLSTRESS"/>
</dbReference>
<dbReference type="RefSeq" id="WP_344903403.1">
    <property type="nucleotide sequence ID" value="NZ_BAAAYO010000001.1"/>
</dbReference>
<dbReference type="Gene3D" id="3.40.50.620">
    <property type="entry name" value="HUPs"/>
    <property type="match status" value="1"/>
</dbReference>
<sequence length="149" mass="16048">MPFQHVLVAYDGSPQSQSALDRAVSLVRATPGAHLTVAHAFQYPNFIVGEAMVVAPVVTDLEEMTSSEQLLDEAKARVTDLPGVTYTLLQGDAAESILECASETGADLIVIGSRGLNTIKEWFLGSVSHHVVQHANIPVLVIKEPHQEH</sequence>
<evidence type="ECO:0000256" key="2">
    <source>
        <dbReference type="PIRNR" id="PIRNR006276"/>
    </source>
</evidence>
<organism evidence="4 5">
    <name type="scientific">Paenibacillus hodogayensis</name>
    <dbReference type="NCBI Taxonomy" id="279208"/>
    <lineage>
        <taxon>Bacteria</taxon>
        <taxon>Bacillati</taxon>
        <taxon>Bacillota</taxon>
        <taxon>Bacilli</taxon>
        <taxon>Bacillales</taxon>
        <taxon>Paenibacillaceae</taxon>
        <taxon>Paenibacillus</taxon>
    </lineage>
</organism>
<dbReference type="CDD" id="cd23659">
    <property type="entry name" value="USP_At3g01520-like"/>
    <property type="match status" value="1"/>
</dbReference>
<keyword evidence="5" id="KW-1185">Reference proteome</keyword>
<proteinExistence type="inferred from homology"/>
<evidence type="ECO:0000313" key="5">
    <source>
        <dbReference type="Proteomes" id="UP001589619"/>
    </source>
</evidence>
<dbReference type="InterPro" id="IPR014729">
    <property type="entry name" value="Rossmann-like_a/b/a_fold"/>
</dbReference>
<protein>
    <recommendedName>
        <fullName evidence="2">Universal stress protein</fullName>
    </recommendedName>
</protein>
<dbReference type="Pfam" id="PF00582">
    <property type="entry name" value="Usp"/>
    <property type="match status" value="1"/>
</dbReference>
<dbReference type="InterPro" id="IPR006016">
    <property type="entry name" value="UspA"/>
</dbReference>
<dbReference type="PANTHER" id="PTHR46268">
    <property type="entry name" value="STRESS RESPONSE PROTEIN NHAX"/>
    <property type="match status" value="1"/>
</dbReference>
<gene>
    <name evidence="4" type="ORF">ACFFNY_14335</name>
</gene>
<dbReference type="EMBL" id="JBHMAG010000012">
    <property type="protein sequence ID" value="MFB9752740.1"/>
    <property type="molecule type" value="Genomic_DNA"/>
</dbReference>
<dbReference type="PIRSF" id="PIRSF006276">
    <property type="entry name" value="UspA"/>
    <property type="match status" value="1"/>
</dbReference>
<comment type="subcellular location">
    <subcellularLocation>
        <location evidence="2">Cytoplasm</location>
    </subcellularLocation>
</comment>
<reference evidence="4 5" key="1">
    <citation type="submission" date="2024-09" db="EMBL/GenBank/DDBJ databases">
        <authorList>
            <person name="Sun Q."/>
            <person name="Mori K."/>
        </authorList>
    </citation>
    <scope>NUCLEOTIDE SEQUENCE [LARGE SCALE GENOMIC DNA]</scope>
    <source>
        <strain evidence="4 5">JCM 12520</strain>
    </source>
</reference>
<dbReference type="InterPro" id="IPR006015">
    <property type="entry name" value="Universal_stress_UspA"/>
</dbReference>
<evidence type="ECO:0000256" key="1">
    <source>
        <dbReference type="ARBA" id="ARBA00008791"/>
    </source>
</evidence>
<comment type="caution">
    <text evidence="4">The sequence shown here is derived from an EMBL/GenBank/DDBJ whole genome shotgun (WGS) entry which is preliminary data.</text>
</comment>
<comment type="similarity">
    <text evidence="1 2">Belongs to the universal stress protein A family.</text>
</comment>
<feature type="domain" description="UspA" evidence="3">
    <location>
        <begin position="3"/>
        <end position="143"/>
    </location>
</feature>
<name>A0ABV5VWT8_9BACL</name>
<accession>A0ABV5VWT8</accession>
<evidence type="ECO:0000313" key="4">
    <source>
        <dbReference type="EMBL" id="MFB9752740.1"/>
    </source>
</evidence>
<dbReference type="PANTHER" id="PTHR46268:SF6">
    <property type="entry name" value="UNIVERSAL STRESS PROTEIN UP12"/>
    <property type="match status" value="1"/>
</dbReference>
<dbReference type="SUPFAM" id="SSF52402">
    <property type="entry name" value="Adenine nucleotide alpha hydrolases-like"/>
    <property type="match status" value="1"/>
</dbReference>